<dbReference type="EC" id="4.2.1.-" evidence="3"/>
<dbReference type="Gene3D" id="3.30.2040.10">
    <property type="entry name" value="PSTPO5379-like domain"/>
    <property type="match status" value="1"/>
</dbReference>
<dbReference type="InterPro" id="IPR009906">
    <property type="entry name" value="D-Glu_cyclase"/>
</dbReference>
<keyword evidence="5" id="KW-1185">Reference proteome</keyword>
<accession>A0A4R2KN40</accession>
<sequence length="263" mass="29289">MENLRFADPSHIRQMIREGKLQTHTSGMCDGYAQGNLVVLPKNLAYDFLLFTQRNPKPCPVLEITDLGCKEFKSIAPGSDITTDIPKYRVYKNGKLEEESTDIKSFWRDDFVSFILGCSFTFESALIEEGIEVRHITYGKNVPMYITTIPCKEAGIFSGPTVVSMRPMSPHQVIKAVQITSRYPSIHGAPIHIGDPSSIGINDIHKPDFGDSIDIKKGEIPVFWACGVTPQAVAMNVKPEIMITHAPGHMFITDIKNHELAVI</sequence>
<gene>
    <name evidence="4" type="ORF">EV214_12140</name>
</gene>
<comment type="caution">
    <text evidence="4">The sequence shown here is derived from an EMBL/GenBank/DDBJ whole genome shotgun (WGS) entry which is preliminary data.</text>
</comment>
<dbReference type="InterPro" id="IPR016938">
    <property type="entry name" value="UPF0317"/>
</dbReference>
<organism evidence="4 5">
    <name type="scientific">Marinisporobacter balticus</name>
    <dbReference type="NCBI Taxonomy" id="2018667"/>
    <lineage>
        <taxon>Bacteria</taxon>
        <taxon>Bacillati</taxon>
        <taxon>Bacillota</taxon>
        <taxon>Clostridia</taxon>
        <taxon>Peptostreptococcales</taxon>
        <taxon>Thermotaleaceae</taxon>
        <taxon>Marinisporobacter</taxon>
    </lineage>
</organism>
<evidence type="ECO:0000256" key="3">
    <source>
        <dbReference type="HAMAP-Rule" id="MF_01830"/>
    </source>
</evidence>
<proteinExistence type="inferred from homology"/>
<dbReference type="AlphaFoldDB" id="A0A4R2KN40"/>
<dbReference type="PANTHER" id="PTHR32022:SF10">
    <property type="entry name" value="D-GLUTAMATE CYCLASE, MITOCHONDRIAL"/>
    <property type="match status" value="1"/>
</dbReference>
<dbReference type="HAMAP" id="MF_01830">
    <property type="entry name" value="Hydro_lyase"/>
    <property type="match status" value="1"/>
</dbReference>
<name>A0A4R2KN40_9FIRM</name>
<dbReference type="SUPFAM" id="SSF160920">
    <property type="entry name" value="PSTPO5379-like"/>
    <property type="match status" value="1"/>
</dbReference>
<dbReference type="InterPro" id="IPR038021">
    <property type="entry name" value="Putative_hydro-lyase"/>
</dbReference>
<dbReference type="FunFam" id="3.30.2040.10:FF:000001">
    <property type="entry name" value="D-glutamate cyclase, mitochondrial"/>
    <property type="match status" value="1"/>
</dbReference>
<dbReference type="GO" id="GO:0016829">
    <property type="term" value="F:lyase activity"/>
    <property type="evidence" value="ECO:0007669"/>
    <property type="project" value="UniProtKB-KW"/>
</dbReference>
<evidence type="ECO:0000313" key="4">
    <source>
        <dbReference type="EMBL" id="TCO71488.1"/>
    </source>
</evidence>
<dbReference type="Proteomes" id="UP000294919">
    <property type="component" value="Unassembled WGS sequence"/>
</dbReference>
<dbReference type="Gene3D" id="3.40.1640.10">
    <property type="entry name" value="PSTPO5379-like"/>
    <property type="match status" value="1"/>
</dbReference>
<evidence type="ECO:0000256" key="1">
    <source>
        <dbReference type="ARBA" id="ARBA00007896"/>
    </source>
</evidence>
<dbReference type="EMBL" id="SLWV01000021">
    <property type="protein sequence ID" value="TCO71488.1"/>
    <property type="molecule type" value="Genomic_DNA"/>
</dbReference>
<evidence type="ECO:0000256" key="2">
    <source>
        <dbReference type="ARBA" id="ARBA00023239"/>
    </source>
</evidence>
<protein>
    <recommendedName>
        <fullName evidence="3">Putative hydro-lyase EV214_12140</fullName>
        <ecNumber evidence="3">4.2.1.-</ecNumber>
    </recommendedName>
</protein>
<dbReference type="PANTHER" id="PTHR32022">
    <property type="entry name" value="D-GLUTAMATE CYCLASE, MITOCHONDRIAL"/>
    <property type="match status" value="1"/>
</dbReference>
<keyword evidence="2 3" id="KW-0456">Lyase</keyword>
<dbReference type="Pfam" id="PF07286">
    <property type="entry name" value="D-Glu_cyclase"/>
    <property type="match status" value="1"/>
</dbReference>
<dbReference type="OrthoDB" id="149585at2"/>
<evidence type="ECO:0000313" key="5">
    <source>
        <dbReference type="Proteomes" id="UP000294919"/>
    </source>
</evidence>
<reference evidence="4 5" key="1">
    <citation type="submission" date="2019-03" db="EMBL/GenBank/DDBJ databases">
        <title>Genomic Encyclopedia of Type Strains, Phase IV (KMG-IV): sequencing the most valuable type-strain genomes for metagenomic binning, comparative biology and taxonomic classification.</title>
        <authorList>
            <person name="Goeker M."/>
        </authorList>
    </citation>
    <scope>NUCLEOTIDE SEQUENCE [LARGE SCALE GENOMIC DNA]</scope>
    <source>
        <strain evidence="4 5">DSM 102940</strain>
    </source>
</reference>
<comment type="similarity">
    <text evidence="1 3">Belongs to the D-glutamate cyclase family.</text>
</comment>
<dbReference type="PIRSF" id="PIRSF029755">
    <property type="entry name" value="UCP029755"/>
    <property type="match status" value="1"/>
</dbReference>
<dbReference type="NCBIfam" id="NF003969">
    <property type="entry name" value="PRK05463.1"/>
    <property type="match status" value="1"/>
</dbReference>
<dbReference type="RefSeq" id="WP_132246577.1">
    <property type="nucleotide sequence ID" value="NZ_SLWV01000021.1"/>
</dbReference>